<organism evidence="1">
    <name type="scientific">Anguilla anguilla</name>
    <name type="common">European freshwater eel</name>
    <name type="synonym">Muraena anguilla</name>
    <dbReference type="NCBI Taxonomy" id="7936"/>
    <lineage>
        <taxon>Eukaryota</taxon>
        <taxon>Metazoa</taxon>
        <taxon>Chordata</taxon>
        <taxon>Craniata</taxon>
        <taxon>Vertebrata</taxon>
        <taxon>Euteleostomi</taxon>
        <taxon>Actinopterygii</taxon>
        <taxon>Neopterygii</taxon>
        <taxon>Teleostei</taxon>
        <taxon>Anguilliformes</taxon>
        <taxon>Anguillidae</taxon>
        <taxon>Anguilla</taxon>
    </lineage>
</organism>
<name>A0A0E9P526_ANGAN</name>
<reference evidence="1" key="1">
    <citation type="submission" date="2014-11" db="EMBL/GenBank/DDBJ databases">
        <authorList>
            <person name="Amaro Gonzalez C."/>
        </authorList>
    </citation>
    <scope>NUCLEOTIDE SEQUENCE</scope>
</reference>
<accession>A0A0E9P526</accession>
<proteinExistence type="predicted"/>
<dbReference type="EMBL" id="GBXM01109131">
    <property type="protein sequence ID" value="JAG99445.1"/>
    <property type="molecule type" value="Transcribed_RNA"/>
</dbReference>
<sequence>MLRSGYRTNSTNFLVTEHSYYCENGALSNISPASYRSLLSHLRHSKNAITNLDYSSL</sequence>
<protein>
    <submittedName>
        <fullName evidence="1">Uncharacterized protein</fullName>
    </submittedName>
</protein>
<reference evidence="1" key="2">
    <citation type="journal article" date="2015" name="Fish Shellfish Immunol.">
        <title>Early steps in the European eel (Anguilla anguilla)-Vibrio vulnificus interaction in the gills: Role of the RtxA13 toxin.</title>
        <authorList>
            <person name="Callol A."/>
            <person name="Pajuelo D."/>
            <person name="Ebbesson L."/>
            <person name="Teles M."/>
            <person name="MacKenzie S."/>
            <person name="Amaro C."/>
        </authorList>
    </citation>
    <scope>NUCLEOTIDE SEQUENCE</scope>
</reference>
<evidence type="ECO:0000313" key="1">
    <source>
        <dbReference type="EMBL" id="JAG99445.1"/>
    </source>
</evidence>
<dbReference type="AlphaFoldDB" id="A0A0E9P526"/>